<dbReference type="InterPro" id="IPR000468">
    <property type="entry name" value="Barstar"/>
</dbReference>
<dbReference type="SUPFAM" id="SSF52038">
    <property type="entry name" value="Barstar-related"/>
    <property type="match status" value="1"/>
</dbReference>
<evidence type="ECO:0000313" key="3">
    <source>
        <dbReference type="EMBL" id="CEG22773.1"/>
    </source>
</evidence>
<dbReference type="STRING" id="1499687.BN1080_01708"/>
<organism evidence="3 4">
    <name type="scientific">Planococcus massiliensis</name>
    <dbReference type="NCBI Taxonomy" id="1499687"/>
    <lineage>
        <taxon>Bacteria</taxon>
        <taxon>Bacillati</taxon>
        <taxon>Bacillota</taxon>
        <taxon>Bacilli</taxon>
        <taxon>Bacillales</taxon>
        <taxon>Caryophanaceae</taxon>
        <taxon>Planococcus</taxon>
    </lineage>
</organism>
<dbReference type="EMBL" id="CCXS01000001">
    <property type="protein sequence ID" value="CEG22773.1"/>
    <property type="molecule type" value="Genomic_DNA"/>
</dbReference>
<keyword evidence="4" id="KW-1185">Reference proteome</keyword>
<protein>
    <submittedName>
        <fullName evidence="3">Barstar (Barnase inhibitor)</fullName>
    </submittedName>
</protein>
<reference evidence="3 4" key="1">
    <citation type="submission" date="2014-09" db="EMBL/GenBank/DDBJ databases">
        <authorList>
            <person name="Urmite Genomes Urmite Genomes"/>
        </authorList>
    </citation>
    <scope>NUCLEOTIDE SEQUENCE [LARGE SCALE GENOMIC DNA]</scope>
    <source>
        <strain evidence="3 4">ES2</strain>
    </source>
</reference>
<comment type="similarity">
    <text evidence="1">Belongs to the barstar family.</text>
</comment>
<proteinExistence type="inferred from homology"/>
<dbReference type="Pfam" id="PF01337">
    <property type="entry name" value="Barstar"/>
    <property type="match status" value="1"/>
</dbReference>
<accession>A0A098EKB9</accession>
<dbReference type="Proteomes" id="UP000043699">
    <property type="component" value="Unassembled WGS sequence"/>
</dbReference>
<evidence type="ECO:0000256" key="1">
    <source>
        <dbReference type="ARBA" id="ARBA00006845"/>
    </source>
</evidence>
<dbReference type="Gene3D" id="3.30.370.10">
    <property type="entry name" value="Barstar-like"/>
    <property type="match status" value="1"/>
</dbReference>
<evidence type="ECO:0000313" key="4">
    <source>
        <dbReference type="Proteomes" id="UP000043699"/>
    </source>
</evidence>
<name>A0A098EKB9_9BACL</name>
<evidence type="ECO:0000259" key="2">
    <source>
        <dbReference type="Pfam" id="PF01337"/>
    </source>
</evidence>
<gene>
    <name evidence="3" type="ORF">BN1080_01708</name>
</gene>
<sequence>MMVNGSIVLYGKTDILDKNSREIEAEGFEIIRFDCKEWDEGLFHKEVARKLDFPAYYGENLNAFSDCLSDLLINNTGILLIFTHYQSFLAKHPELAIEVLEIIQINSWRFLLEGKALLSFIQSTDPEISLPAIGGMVPEWNGEEWFDKDRGN</sequence>
<feature type="domain" description="Barstar (barnase inhibitor)" evidence="2">
    <location>
        <begin position="32"/>
        <end position="104"/>
    </location>
</feature>
<dbReference type="InterPro" id="IPR035905">
    <property type="entry name" value="Barstar-like_sf"/>
</dbReference>
<dbReference type="AlphaFoldDB" id="A0A098EKB9"/>